<protein>
    <recommendedName>
        <fullName evidence="6">FLYWCH-type domain-containing protein</fullName>
    </recommendedName>
</protein>
<organism evidence="7">
    <name type="scientific">Cacopsylla melanoneura</name>
    <dbReference type="NCBI Taxonomy" id="428564"/>
    <lineage>
        <taxon>Eukaryota</taxon>
        <taxon>Metazoa</taxon>
        <taxon>Ecdysozoa</taxon>
        <taxon>Arthropoda</taxon>
        <taxon>Hexapoda</taxon>
        <taxon>Insecta</taxon>
        <taxon>Pterygota</taxon>
        <taxon>Neoptera</taxon>
        <taxon>Paraneoptera</taxon>
        <taxon>Hemiptera</taxon>
        <taxon>Sternorrhyncha</taxon>
        <taxon>Psylloidea</taxon>
        <taxon>Psyllidae</taxon>
        <taxon>Psyllinae</taxon>
        <taxon>Cacopsylla</taxon>
    </lineage>
</organism>
<feature type="coiled-coil region" evidence="4">
    <location>
        <begin position="158"/>
        <end position="206"/>
    </location>
</feature>
<feature type="region of interest" description="Disordered" evidence="5">
    <location>
        <begin position="70"/>
        <end position="97"/>
    </location>
</feature>
<reference evidence="7" key="1">
    <citation type="submission" date="2021-05" db="EMBL/GenBank/DDBJ databases">
        <authorList>
            <person name="Alioto T."/>
            <person name="Alioto T."/>
            <person name="Gomez Garrido J."/>
        </authorList>
    </citation>
    <scope>NUCLEOTIDE SEQUENCE</scope>
</reference>
<dbReference type="GO" id="GO:0008270">
    <property type="term" value="F:zinc ion binding"/>
    <property type="evidence" value="ECO:0007669"/>
    <property type="project" value="UniProtKB-KW"/>
</dbReference>
<proteinExistence type="predicted"/>
<keyword evidence="1" id="KW-0479">Metal-binding</keyword>
<evidence type="ECO:0000259" key="6">
    <source>
        <dbReference type="Pfam" id="PF04500"/>
    </source>
</evidence>
<name>A0A8D9E6B4_9HEMI</name>
<evidence type="ECO:0000256" key="3">
    <source>
        <dbReference type="ARBA" id="ARBA00022833"/>
    </source>
</evidence>
<feature type="domain" description="FLYWCH-type" evidence="6">
    <location>
        <begin position="9"/>
        <end position="66"/>
    </location>
</feature>
<keyword evidence="3" id="KW-0862">Zinc</keyword>
<evidence type="ECO:0000256" key="5">
    <source>
        <dbReference type="SAM" id="MobiDB-lite"/>
    </source>
</evidence>
<feature type="compositionally biased region" description="Polar residues" evidence="5">
    <location>
        <begin position="70"/>
        <end position="92"/>
    </location>
</feature>
<keyword evidence="4" id="KW-0175">Coiled coil</keyword>
<accession>A0A8D9E6B4</accession>
<evidence type="ECO:0000256" key="4">
    <source>
        <dbReference type="SAM" id="Coils"/>
    </source>
</evidence>
<keyword evidence="2" id="KW-0863">Zinc-finger</keyword>
<dbReference type="Gene3D" id="2.20.25.240">
    <property type="match status" value="1"/>
</dbReference>
<dbReference type="InterPro" id="IPR036514">
    <property type="entry name" value="SGNH_hydro_sf"/>
</dbReference>
<evidence type="ECO:0000313" key="7">
    <source>
        <dbReference type="EMBL" id="CAG6742151.1"/>
    </source>
</evidence>
<dbReference type="AlphaFoldDB" id="A0A8D9E6B4"/>
<evidence type="ECO:0000256" key="2">
    <source>
        <dbReference type="ARBA" id="ARBA00022771"/>
    </source>
</evidence>
<dbReference type="InterPro" id="IPR007588">
    <property type="entry name" value="Znf_FLYWCH"/>
</dbReference>
<dbReference type="EMBL" id="HBUF01432869">
    <property type="protein sequence ID" value="CAG6742151.1"/>
    <property type="molecule type" value="Transcribed_RNA"/>
</dbReference>
<dbReference type="Gene3D" id="3.40.50.1110">
    <property type="entry name" value="SGNH hydrolase"/>
    <property type="match status" value="1"/>
</dbReference>
<dbReference type="SUPFAM" id="SSF52266">
    <property type="entry name" value="SGNH hydrolase"/>
    <property type="match status" value="1"/>
</dbReference>
<dbReference type="CDD" id="cd00229">
    <property type="entry name" value="SGNH_hydrolase"/>
    <property type="match status" value="1"/>
</dbReference>
<dbReference type="Pfam" id="PF04500">
    <property type="entry name" value="FLYWCH"/>
    <property type="match status" value="1"/>
</dbReference>
<sequence>MTNFKIIESRSKKILKYQDHIFKFNNNVNTRGKGTLWSCANEKCKAFVKVNSDNTKIIEANEKHEHTMSINTGKTNSSAHIASPRTSTSSSEADAGDIISPKIKTTKQDRNVVTQHTYTNLLPCDQSILSMGTPACANITQDNSTFNEITPHRPVNTIEDLRNQIRCLAQVIINKQIEIDELIKKSKKVDQELINKQNEIDRLMEKSKGDEKDMKDMIETIKVLEEANTCDKQTHSPGKPSRHTRRRLNRKQRKSIESINQTLETHNQTPDMSEYEVNIAAPVTQRNCVVIGDSQTRNLRNLLDKHSDQYNFKSYVSPGGNFTKVLNDGVKCWKTDLENRDENTARNHLVIMAGTIDGFYDLDWKEIKQGFNKLKEISQNTYVTIILVPYNLKNKHISCNIYELNNAIYKYFKHVSNVEIVDTNAILNRPMFYRYDKYHLNDVGKNVLAHRILKSLYRLDTRLKRDPVGNFY</sequence>
<feature type="compositionally biased region" description="Basic residues" evidence="5">
    <location>
        <begin position="240"/>
        <end position="253"/>
    </location>
</feature>
<feature type="region of interest" description="Disordered" evidence="5">
    <location>
        <begin position="230"/>
        <end position="255"/>
    </location>
</feature>
<evidence type="ECO:0000256" key="1">
    <source>
        <dbReference type="ARBA" id="ARBA00022723"/>
    </source>
</evidence>